<feature type="compositionally biased region" description="Acidic residues" evidence="1">
    <location>
        <begin position="615"/>
        <end position="627"/>
    </location>
</feature>
<dbReference type="AlphaFoldDB" id="A0AAE1LSE6"/>
<accession>A0AAE1LSE6</accession>
<feature type="region of interest" description="Disordered" evidence="1">
    <location>
        <begin position="615"/>
        <end position="634"/>
    </location>
</feature>
<dbReference type="InterPro" id="IPR046700">
    <property type="entry name" value="DUF6570"/>
</dbReference>
<proteinExistence type="predicted"/>
<protein>
    <submittedName>
        <fullName evidence="3">Nucleus-vacuole junction protein 2</fullName>
    </submittedName>
</protein>
<feature type="domain" description="DUF6570" evidence="2">
    <location>
        <begin position="425"/>
        <end position="553"/>
    </location>
</feature>
<keyword evidence="4" id="KW-1185">Reference proteome</keyword>
<feature type="region of interest" description="Disordered" evidence="1">
    <location>
        <begin position="178"/>
        <end position="199"/>
    </location>
</feature>
<name>A0AAE1LSE6_9NEOP</name>
<reference evidence="3" key="2">
    <citation type="journal article" date="2023" name="BMC Genomics">
        <title>Pest status, molecular evolution, and epigenetic factors derived from the genome assembly of Frankliniella fusca, a thysanopteran phytovirus vector.</title>
        <authorList>
            <person name="Catto M.A."/>
            <person name="Labadie P.E."/>
            <person name="Jacobson A.L."/>
            <person name="Kennedy G.G."/>
            <person name="Srinivasan R."/>
            <person name="Hunt B.G."/>
        </authorList>
    </citation>
    <scope>NUCLEOTIDE SEQUENCE</scope>
    <source>
        <strain evidence="3">PL_HMW_Pooled</strain>
    </source>
</reference>
<organism evidence="3 4">
    <name type="scientific">Frankliniella fusca</name>
    <dbReference type="NCBI Taxonomy" id="407009"/>
    <lineage>
        <taxon>Eukaryota</taxon>
        <taxon>Metazoa</taxon>
        <taxon>Ecdysozoa</taxon>
        <taxon>Arthropoda</taxon>
        <taxon>Hexapoda</taxon>
        <taxon>Insecta</taxon>
        <taxon>Pterygota</taxon>
        <taxon>Neoptera</taxon>
        <taxon>Paraneoptera</taxon>
        <taxon>Thysanoptera</taxon>
        <taxon>Terebrantia</taxon>
        <taxon>Thripoidea</taxon>
        <taxon>Thripidae</taxon>
        <taxon>Frankliniella</taxon>
    </lineage>
</organism>
<dbReference type="Pfam" id="PF20209">
    <property type="entry name" value="DUF6570"/>
    <property type="match status" value="1"/>
</dbReference>
<evidence type="ECO:0000313" key="3">
    <source>
        <dbReference type="EMBL" id="KAK3928627.1"/>
    </source>
</evidence>
<dbReference type="EMBL" id="JAHWGI010001339">
    <property type="protein sequence ID" value="KAK3928627.1"/>
    <property type="molecule type" value="Genomic_DNA"/>
</dbReference>
<gene>
    <name evidence="3" type="ORF">KUF71_002830</name>
</gene>
<dbReference type="SUPFAM" id="SSF54001">
    <property type="entry name" value="Cysteine proteinases"/>
    <property type="match status" value="1"/>
</dbReference>
<dbReference type="Gene3D" id="3.90.70.120">
    <property type="match status" value="1"/>
</dbReference>
<evidence type="ECO:0000313" key="4">
    <source>
        <dbReference type="Proteomes" id="UP001219518"/>
    </source>
</evidence>
<comment type="caution">
    <text evidence="3">The sequence shown here is derived from an EMBL/GenBank/DDBJ whole genome shotgun (WGS) entry which is preliminary data.</text>
</comment>
<evidence type="ECO:0000256" key="1">
    <source>
        <dbReference type="SAM" id="MobiDB-lite"/>
    </source>
</evidence>
<sequence length="689" mass="78055">MKILQGTIHQGNHILFPKYHGVQCCATSVVACAHAMVHDPDLWTPKDIDACVHVGTDLHSQSKPSKHTYLFPHEVHKTIVLPNQNVLSLIADDKAKFVGPIHDIQYFGDDFSCALTSFFESSRFGILTCEQYSFGMIRSKSDYWIFDSHAKNEIGKNKSSSYSITEISFKHCVSQPTKDTSNQCAENTHDLNKPKKRKHKVSEYILPQPLGDSLNRPAENVLSLKGGDSLNRPAENVLSLKGGNHNRPEKRIKQIKEKVSTCLNTQPLGDSLSRPAENVHSLKGGNHNRPEKRFKQSNEKVITYLNTQPSGDLLNRPAENVLSFEREKDIDSTCEIPTVSEHSELQTEITMKLQYRKYFDDIKEGPTHICSCCGHMNFKKYISLLGEYSETSLFQLSTVCIYDSKENNKYKVCGTCKRYLLLMSIPNNALVNGVAFPEIPDVLKGLTQLEERLLAVRQPFMKIVELSKYAGPQYGLKGSCVNVPTDLNDTVNVLPRNLNESETIIVKLQKRMQDKIPYINEVIRPHKVYKAAEYLTSTEMYMKHNIKLDSQWLENTNKQCDIVNMQNYENNDTVETHVESNYDVVSTENYTNSDINETIPNAIHKNILHDIFMDSDSDEASGSDESIDSNTEMQQQESMVIPENIPDHLTHDTGIKIAPGEGKVPISLLRDEDIDVLTYPTGWWKIKTI</sequence>
<reference evidence="3" key="1">
    <citation type="submission" date="2021-07" db="EMBL/GenBank/DDBJ databases">
        <authorList>
            <person name="Catto M.A."/>
            <person name="Jacobson A."/>
            <person name="Kennedy G."/>
            <person name="Labadie P."/>
            <person name="Hunt B.G."/>
            <person name="Srinivasan R."/>
        </authorList>
    </citation>
    <scope>NUCLEOTIDE SEQUENCE</scope>
    <source>
        <strain evidence="3">PL_HMW_Pooled</strain>
        <tissue evidence="3">Head</tissue>
    </source>
</reference>
<dbReference type="PROSITE" id="PS51257">
    <property type="entry name" value="PROKAR_LIPOPROTEIN"/>
    <property type="match status" value="1"/>
</dbReference>
<dbReference type="Proteomes" id="UP001219518">
    <property type="component" value="Unassembled WGS sequence"/>
</dbReference>
<evidence type="ECO:0000259" key="2">
    <source>
        <dbReference type="Pfam" id="PF20209"/>
    </source>
</evidence>
<dbReference type="InterPro" id="IPR038765">
    <property type="entry name" value="Papain-like_cys_pep_sf"/>
</dbReference>